<gene>
    <name evidence="1" type="ORF">N776_05410</name>
</gene>
<evidence type="ECO:0000313" key="1">
    <source>
        <dbReference type="EMBL" id="PHJ36158.1"/>
    </source>
</evidence>
<evidence type="ECO:0000313" key="2">
    <source>
        <dbReference type="Proteomes" id="UP000223296"/>
    </source>
</evidence>
<dbReference type="EMBL" id="AVBE01000002">
    <property type="protein sequence ID" value="PHJ36158.1"/>
    <property type="molecule type" value="Genomic_DNA"/>
</dbReference>
<protein>
    <submittedName>
        <fullName evidence="1">Uncharacterized protein</fullName>
    </submittedName>
</protein>
<name>A0AA44UAG4_NEIGO</name>
<comment type="caution">
    <text evidence="1">The sequence shown here is derived from an EMBL/GenBank/DDBJ whole genome shotgun (WGS) entry which is preliminary data.</text>
</comment>
<dbReference type="Proteomes" id="UP000223296">
    <property type="component" value="Unassembled WGS sequence"/>
</dbReference>
<organism evidence="1 2">
    <name type="scientific">Neisseria gonorrhoeae 3502</name>
    <dbReference type="NCBI Taxonomy" id="1193404"/>
    <lineage>
        <taxon>Bacteria</taxon>
        <taxon>Pseudomonadati</taxon>
        <taxon>Pseudomonadota</taxon>
        <taxon>Betaproteobacteria</taxon>
        <taxon>Neisseriales</taxon>
        <taxon>Neisseriaceae</taxon>
        <taxon>Neisseria</taxon>
    </lineage>
</organism>
<reference evidence="1 2" key="1">
    <citation type="submission" date="2013-08" db="EMBL/GenBank/DDBJ databases">
        <authorList>
            <person name="Trees D."/>
        </authorList>
    </citation>
    <scope>NUCLEOTIDE SEQUENCE [LARGE SCALE GENOMIC DNA]</scope>
    <source>
        <strain evidence="1 2">3502</strain>
    </source>
</reference>
<proteinExistence type="predicted"/>
<sequence>MYQFGREKCKEILPPPAENTGKPHIPLFSVKIPDFRHFHANARLSQAIAKIFC</sequence>
<accession>A0AA44UAG4</accession>
<dbReference type="AlphaFoldDB" id="A0AA44UAG4"/>